<dbReference type="Pfam" id="PF13715">
    <property type="entry name" value="CarbopepD_reg_2"/>
    <property type="match status" value="1"/>
</dbReference>
<dbReference type="EMBL" id="BQKA01000056">
    <property type="protein sequence ID" value="GJM51432.1"/>
    <property type="molecule type" value="Genomic_DNA"/>
</dbReference>
<evidence type="ECO:0000313" key="3">
    <source>
        <dbReference type="Proteomes" id="UP001207736"/>
    </source>
</evidence>
<dbReference type="Gene3D" id="2.60.40.1120">
    <property type="entry name" value="Carboxypeptidase-like, regulatory domain"/>
    <property type="match status" value="1"/>
</dbReference>
<accession>A0AAV5AVY2</accession>
<dbReference type="EMBL" id="BQKB01000028">
    <property type="protein sequence ID" value="GJM53170.1"/>
    <property type="molecule type" value="Genomic_DNA"/>
</dbReference>
<comment type="caution">
    <text evidence="1">The sequence shown here is derived from an EMBL/GenBank/DDBJ whole genome shotgun (WGS) entry which is preliminary data.</text>
</comment>
<organism evidence="1 3">
    <name type="scientific">Capnocytophaga catalasegens</name>
    <dbReference type="NCBI Taxonomy" id="1004260"/>
    <lineage>
        <taxon>Bacteria</taxon>
        <taxon>Pseudomonadati</taxon>
        <taxon>Bacteroidota</taxon>
        <taxon>Flavobacteriia</taxon>
        <taxon>Flavobacteriales</taxon>
        <taxon>Flavobacteriaceae</taxon>
        <taxon>Capnocytophaga</taxon>
    </lineage>
</organism>
<reference evidence="1 4" key="1">
    <citation type="submission" date="2021-11" db="EMBL/GenBank/DDBJ databases">
        <title>Draft genome sequence of Capnocytophaga sp. strain KC07075 isolated from cat oral cavity.</title>
        <authorList>
            <person name="Suzuki M."/>
            <person name="Imaoka K."/>
            <person name="Kimura M."/>
            <person name="Morikawa S."/>
            <person name="Maeda K."/>
        </authorList>
    </citation>
    <scope>NUCLEOTIDE SEQUENCE</scope>
    <source>
        <strain evidence="1">KC07075</strain>
        <strain evidence="2 4">KC07079</strain>
    </source>
</reference>
<keyword evidence="4" id="KW-1185">Reference proteome</keyword>
<dbReference type="InterPro" id="IPR043741">
    <property type="entry name" value="DUF5686"/>
</dbReference>
<dbReference type="Proteomes" id="UP001207736">
    <property type="component" value="Unassembled WGS sequence"/>
</dbReference>
<name>A0AAV5AVY2_9FLAO</name>
<sequence>MKNYLLFILFNICLFVYSQTSVSGRVIDENGIPVSYANIIFKKSNVGTYSDNDGNFTLKSDKNYNVIEVSSIGFATKEVRLKDNHTIQLQVVLVEGEELGEVTVVGKPQKQLSKKENPAYRILQNIWKNKRKNGLKQSEYYQYEKYTSTELGLSKLDSTFLKKALQSDYEDIRKILSEKKYKQYFSMPMYLKEEVEQVYGDNKANIQRTDIEAERTQGVAQTGFGLERISRAFQEFDIYDNSFIILDKPFVSPVSQFGYGVYSYVLNDSIERDDQKFYTIYFFPRQEQDLVFQGKFVVGSKNYAIESIEMYTVKETNINLVRNLAFEKHFKIINDSIFLPEKEIYEGDFTVFTKNDNEKGMYVKKIISYNNYLLNEPKPTDFYKRDITKYKANQFVKDTLYWANFINDDQMVKTKKLIQDVGNNKKIKGISDAIDIISTGYIPLRNKMQLGSLWEALTFNNVEGKRMRIGFRSYKTAEDRFRTYFYGAYGSEDKKWKYGISAKYLLFHEPRILIGASFQDDYLQLGSLLQTDEATLNLKNPAQFWFARGDNYYLTQNKKLQGVADIGILKSNLHFTFSGVYQQRKAADPEHFSIAYKDKNNHVYNIYSDANVSLAIIYTPRRNVYGYGAEQRFGRNTTHSLYKLKFTQGISGIRNSAFDYSRIEGTITYPTPVWSLGLLKPTIEVGKTFGDVPLPFLTPTPANQTYSIVDNTFSLLDYYDFVTDTYANLYLEHHFNGLIFNRIPLLKKTKWRSLIFAKAAYGTISETNKNLSLSNVIYNAPERLYWEYGFGVENIGFGNFRFIRVDFVWRNDFNDVNAVRNPKFGIRVKIRPEF</sequence>
<dbReference type="AlphaFoldDB" id="A0AAV5AVY2"/>
<dbReference type="Pfam" id="PF18939">
    <property type="entry name" value="DUF5686"/>
    <property type="match status" value="1"/>
</dbReference>
<protein>
    <submittedName>
        <fullName evidence="1">Membrane protein</fullName>
    </submittedName>
</protein>
<dbReference type="SUPFAM" id="SSF49464">
    <property type="entry name" value="Carboxypeptidase regulatory domain-like"/>
    <property type="match status" value="1"/>
</dbReference>
<dbReference type="InterPro" id="IPR008969">
    <property type="entry name" value="CarboxyPept-like_regulatory"/>
</dbReference>
<evidence type="ECO:0000313" key="2">
    <source>
        <dbReference type="EMBL" id="GJM53170.1"/>
    </source>
</evidence>
<evidence type="ECO:0000313" key="4">
    <source>
        <dbReference type="Proteomes" id="UP001208692"/>
    </source>
</evidence>
<dbReference type="Proteomes" id="UP001208692">
    <property type="component" value="Unassembled WGS sequence"/>
</dbReference>
<evidence type="ECO:0000313" key="1">
    <source>
        <dbReference type="EMBL" id="GJM51432.1"/>
    </source>
</evidence>
<gene>
    <name evidence="1" type="ORF">RCZ15_24050</name>
    <name evidence="2" type="ORF">RCZ16_14870</name>
</gene>
<dbReference type="RefSeq" id="WP_264847681.1">
    <property type="nucleotide sequence ID" value="NZ_BPMA01000066.1"/>
</dbReference>
<proteinExistence type="predicted"/>